<comment type="caution">
    <text evidence="1">The sequence shown here is derived from an EMBL/GenBank/DDBJ whole genome shotgun (WGS) entry which is preliminary data.</text>
</comment>
<organism evidence="1 2">
    <name type="scientific">Canavalia gladiata</name>
    <name type="common">Sword bean</name>
    <name type="synonym">Dolichos gladiatus</name>
    <dbReference type="NCBI Taxonomy" id="3824"/>
    <lineage>
        <taxon>Eukaryota</taxon>
        <taxon>Viridiplantae</taxon>
        <taxon>Streptophyta</taxon>
        <taxon>Embryophyta</taxon>
        <taxon>Tracheophyta</taxon>
        <taxon>Spermatophyta</taxon>
        <taxon>Magnoliopsida</taxon>
        <taxon>eudicotyledons</taxon>
        <taxon>Gunneridae</taxon>
        <taxon>Pentapetalae</taxon>
        <taxon>rosids</taxon>
        <taxon>fabids</taxon>
        <taxon>Fabales</taxon>
        <taxon>Fabaceae</taxon>
        <taxon>Papilionoideae</taxon>
        <taxon>50 kb inversion clade</taxon>
        <taxon>NPAAA clade</taxon>
        <taxon>indigoferoid/millettioid clade</taxon>
        <taxon>Phaseoleae</taxon>
        <taxon>Canavalia</taxon>
    </lineage>
</organism>
<evidence type="ECO:0000313" key="2">
    <source>
        <dbReference type="Proteomes" id="UP001367508"/>
    </source>
</evidence>
<proteinExistence type="predicted"/>
<dbReference type="Proteomes" id="UP001367508">
    <property type="component" value="Unassembled WGS sequence"/>
</dbReference>
<accession>A0AAN9MZP7</accession>
<protein>
    <submittedName>
        <fullName evidence="1">Uncharacterized protein</fullName>
    </submittedName>
</protein>
<dbReference type="EMBL" id="JAYMYQ010000001">
    <property type="protein sequence ID" value="KAK7361378.1"/>
    <property type="molecule type" value="Genomic_DNA"/>
</dbReference>
<name>A0AAN9MZP7_CANGL</name>
<dbReference type="AlphaFoldDB" id="A0AAN9MZP7"/>
<evidence type="ECO:0000313" key="1">
    <source>
        <dbReference type="EMBL" id="KAK7361378.1"/>
    </source>
</evidence>
<sequence length="215" mass="23760">MVRILVHITCKSRASIISSMGGSVELEYQFNLSPKHSTYAALICTLYHGSKGLPYLSVFLRHTRILPLLDNRPLKCTCSQLSSFTNELSVTTVFRFAKITNRRCDKGKATSVKISRVIEGNTKSQGKKNLVHDEHLVHDALGLVVRTLLDPPRPGFEPLMHHITILLQKSFSLSRAPHVPVAEPPSRAMRIAKLSCQACHANSQTEPIVAGLSQA</sequence>
<reference evidence="1 2" key="1">
    <citation type="submission" date="2024-01" db="EMBL/GenBank/DDBJ databases">
        <title>The genomes of 5 underutilized Papilionoideae crops provide insights into root nodulation and disease resistanc.</title>
        <authorList>
            <person name="Jiang F."/>
        </authorList>
    </citation>
    <scope>NUCLEOTIDE SEQUENCE [LARGE SCALE GENOMIC DNA]</scope>
    <source>
        <strain evidence="1">LVBAO_FW01</strain>
        <tissue evidence="1">Leaves</tissue>
    </source>
</reference>
<gene>
    <name evidence="1" type="ORF">VNO77_03434</name>
</gene>
<keyword evidence="2" id="KW-1185">Reference proteome</keyword>